<dbReference type="AlphaFoldDB" id="A0AAN1XU73"/>
<evidence type="ECO:0000313" key="2">
    <source>
        <dbReference type="EMBL" id="BDE05154.1"/>
    </source>
</evidence>
<accession>A0AAN1XU73</accession>
<name>A0AAN1XU73_UNVUL</name>
<sequence length="72" mass="7910">MLRETMPDAEVQVYGLGGTTDHLEVFVRSKAFVGVSPLDRHRMVEKALAPGRADGRIHALQIRTATPEDTHG</sequence>
<comment type="similarity">
    <text evidence="1">Belongs to the BolA/IbaG family.</text>
</comment>
<dbReference type="Proteomes" id="UP001317532">
    <property type="component" value="Chromosome"/>
</dbReference>
<dbReference type="PIRSF" id="PIRSF003113">
    <property type="entry name" value="BolA"/>
    <property type="match status" value="1"/>
</dbReference>
<gene>
    <name evidence="2" type="ORF">WPS_04300</name>
</gene>
<dbReference type="SUPFAM" id="SSF82657">
    <property type="entry name" value="BolA-like"/>
    <property type="match status" value="1"/>
</dbReference>
<organism evidence="2 3">
    <name type="scientific">Vulcanimicrobium alpinum</name>
    <dbReference type="NCBI Taxonomy" id="3016050"/>
    <lineage>
        <taxon>Bacteria</taxon>
        <taxon>Bacillati</taxon>
        <taxon>Vulcanimicrobiota</taxon>
        <taxon>Vulcanimicrobiia</taxon>
        <taxon>Vulcanimicrobiales</taxon>
        <taxon>Vulcanimicrobiaceae</taxon>
        <taxon>Vulcanimicrobium</taxon>
    </lineage>
</organism>
<evidence type="ECO:0000256" key="1">
    <source>
        <dbReference type="RuleBase" id="RU003860"/>
    </source>
</evidence>
<keyword evidence="3" id="KW-1185">Reference proteome</keyword>
<dbReference type="InterPro" id="IPR036065">
    <property type="entry name" value="BolA-like_sf"/>
</dbReference>
<dbReference type="KEGG" id="vab:WPS_04300"/>
<dbReference type="Gene3D" id="3.30.300.90">
    <property type="entry name" value="BolA-like"/>
    <property type="match status" value="1"/>
</dbReference>
<reference evidence="2 3" key="1">
    <citation type="journal article" date="2022" name="ISME Commun">
        <title>Vulcanimicrobium alpinus gen. nov. sp. nov., the first cultivated representative of the candidate phylum 'Eremiobacterota', is a metabolically versatile aerobic anoxygenic phototroph.</title>
        <authorList>
            <person name="Yabe S."/>
            <person name="Muto K."/>
            <person name="Abe K."/>
            <person name="Yokota A."/>
            <person name="Staudigel H."/>
            <person name="Tebo B.M."/>
        </authorList>
    </citation>
    <scope>NUCLEOTIDE SEQUENCE [LARGE SCALE GENOMIC DNA]</scope>
    <source>
        <strain evidence="2 3">WC8-2</strain>
    </source>
</reference>
<proteinExistence type="inferred from homology"/>
<evidence type="ECO:0000313" key="3">
    <source>
        <dbReference type="Proteomes" id="UP001317532"/>
    </source>
</evidence>
<dbReference type="Pfam" id="PF01722">
    <property type="entry name" value="BolA"/>
    <property type="match status" value="1"/>
</dbReference>
<dbReference type="InterPro" id="IPR002634">
    <property type="entry name" value="BolA"/>
</dbReference>
<protein>
    <submittedName>
        <fullName evidence="2">BolA family transcriptional regulator</fullName>
    </submittedName>
</protein>
<dbReference type="EMBL" id="AP025523">
    <property type="protein sequence ID" value="BDE05154.1"/>
    <property type="molecule type" value="Genomic_DNA"/>
</dbReference>